<evidence type="ECO:0000313" key="1">
    <source>
        <dbReference type="EMBL" id="KAK9949535.1"/>
    </source>
</evidence>
<comment type="caution">
    <text evidence="1">The sequence shown here is derived from an EMBL/GenBank/DDBJ whole genome shotgun (WGS) entry which is preliminary data.</text>
</comment>
<dbReference type="Proteomes" id="UP001457282">
    <property type="component" value="Unassembled WGS sequence"/>
</dbReference>
<name>A0AAW1YLH8_RUBAR</name>
<reference evidence="1 2" key="1">
    <citation type="journal article" date="2023" name="G3 (Bethesda)">
        <title>A chromosome-length genome assembly and annotation of blackberry (Rubus argutus, cv. 'Hillquist').</title>
        <authorList>
            <person name="Bruna T."/>
            <person name="Aryal R."/>
            <person name="Dudchenko O."/>
            <person name="Sargent D.J."/>
            <person name="Mead D."/>
            <person name="Buti M."/>
            <person name="Cavallini A."/>
            <person name="Hytonen T."/>
            <person name="Andres J."/>
            <person name="Pham M."/>
            <person name="Weisz D."/>
            <person name="Mascagni F."/>
            <person name="Usai G."/>
            <person name="Natali L."/>
            <person name="Bassil N."/>
            <person name="Fernandez G.E."/>
            <person name="Lomsadze A."/>
            <person name="Armour M."/>
            <person name="Olukolu B."/>
            <person name="Poorten T."/>
            <person name="Britton C."/>
            <person name="Davik J."/>
            <person name="Ashrafi H."/>
            <person name="Aiden E.L."/>
            <person name="Borodovsky M."/>
            <person name="Worthington M."/>
        </authorList>
    </citation>
    <scope>NUCLEOTIDE SEQUENCE [LARGE SCALE GENOMIC DNA]</scope>
    <source>
        <strain evidence="1">PI 553951</strain>
    </source>
</reference>
<protein>
    <submittedName>
        <fullName evidence="1">Uncharacterized protein</fullName>
    </submittedName>
</protein>
<gene>
    <name evidence="1" type="ORF">M0R45_005053</name>
</gene>
<keyword evidence="2" id="KW-1185">Reference proteome</keyword>
<proteinExistence type="predicted"/>
<dbReference type="AlphaFoldDB" id="A0AAW1YLH8"/>
<dbReference type="EMBL" id="JBEDUW010000001">
    <property type="protein sequence ID" value="KAK9949535.1"/>
    <property type="molecule type" value="Genomic_DNA"/>
</dbReference>
<sequence>MAWNFGGAARKTEHIELEESTVRWRRWRLENGETVAAEALRLELTRAGSRLGNDDVGGDGAGEIAASFNDVVVVVHGQRNTARKLLDGFVTVAAW</sequence>
<organism evidence="1 2">
    <name type="scientific">Rubus argutus</name>
    <name type="common">Southern blackberry</name>
    <dbReference type="NCBI Taxonomy" id="59490"/>
    <lineage>
        <taxon>Eukaryota</taxon>
        <taxon>Viridiplantae</taxon>
        <taxon>Streptophyta</taxon>
        <taxon>Embryophyta</taxon>
        <taxon>Tracheophyta</taxon>
        <taxon>Spermatophyta</taxon>
        <taxon>Magnoliopsida</taxon>
        <taxon>eudicotyledons</taxon>
        <taxon>Gunneridae</taxon>
        <taxon>Pentapetalae</taxon>
        <taxon>rosids</taxon>
        <taxon>fabids</taxon>
        <taxon>Rosales</taxon>
        <taxon>Rosaceae</taxon>
        <taxon>Rosoideae</taxon>
        <taxon>Rosoideae incertae sedis</taxon>
        <taxon>Rubus</taxon>
    </lineage>
</organism>
<evidence type="ECO:0000313" key="2">
    <source>
        <dbReference type="Proteomes" id="UP001457282"/>
    </source>
</evidence>
<accession>A0AAW1YLH8</accession>